<protein>
    <recommendedName>
        <fullName evidence="6">RING-type domain-containing protein</fullName>
    </recommendedName>
</protein>
<keyword evidence="5" id="KW-1133">Transmembrane helix</keyword>
<dbReference type="SMART" id="SM00744">
    <property type="entry name" value="RINGv"/>
    <property type="match status" value="1"/>
</dbReference>
<evidence type="ECO:0000256" key="4">
    <source>
        <dbReference type="PROSITE-ProRule" id="PRU00175"/>
    </source>
</evidence>
<keyword evidence="3" id="KW-0862">Zinc</keyword>
<dbReference type="GO" id="GO:0006511">
    <property type="term" value="P:ubiquitin-dependent protein catabolic process"/>
    <property type="evidence" value="ECO:0007669"/>
    <property type="project" value="TreeGrafter"/>
</dbReference>
<keyword evidence="2 4" id="KW-0863">Zinc-finger</keyword>
<evidence type="ECO:0000259" key="6">
    <source>
        <dbReference type="PROSITE" id="PS50089"/>
    </source>
</evidence>
<evidence type="ECO:0000313" key="8">
    <source>
        <dbReference type="EMBL" id="CAE4588681.1"/>
    </source>
</evidence>
<dbReference type="Pfam" id="PF13639">
    <property type="entry name" value="zf-RING_2"/>
    <property type="match status" value="1"/>
</dbReference>
<dbReference type="GO" id="GO:0005634">
    <property type="term" value="C:nucleus"/>
    <property type="evidence" value="ECO:0007669"/>
    <property type="project" value="TreeGrafter"/>
</dbReference>
<dbReference type="AlphaFoldDB" id="A0A6T1A1F9"/>
<evidence type="ECO:0000256" key="5">
    <source>
        <dbReference type="SAM" id="Phobius"/>
    </source>
</evidence>
<feature type="transmembrane region" description="Helical" evidence="5">
    <location>
        <begin position="75"/>
        <end position="103"/>
    </location>
</feature>
<proteinExistence type="predicted"/>
<dbReference type="EMBL" id="HBNR01033626">
    <property type="protein sequence ID" value="CAE4588681.1"/>
    <property type="molecule type" value="Transcribed_RNA"/>
</dbReference>
<sequence>MVLPPTSDAAANGGHVALVPVPEERVEELVQNGHLRRDALRQVTRENMEAEIREGLSDTLQSGSMPGCARACGRLCGVLIIVLLLLLTIFCISVGVCCCAMHLRGWYLTLWLVGCGQQGELRAWLVLYQSLSLTEACCGTYARSRSQELVEWLDSRFRPGCTRATAFFCTMLSSALKGFWCVHVQSVVARSPAEEGCGEPLPRFMHWYSCVLLLQLLVVEPCARLGMSLVLWAATTGLLQTSRGAKPGMLESLQVVEYSAELFADANDPADNRPQRECCFCLEEYDGSTPIVRTPCQHFMHRECLARWLQTSHFCPICRGDLEDLQQSRLP</sequence>
<dbReference type="PANTHER" id="PTHR45931:SF3">
    <property type="entry name" value="RING ZINC FINGER-CONTAINING PROTEIN"/>
    <property type="match status" value="1"/>
</dbReference>
<reference evidence="7" key="1">
    <citation type="submission" date="2021-01" db="EMBL/GenBank/DDBJ databases">
        <authorList>
            <person name="Corre E."/>
            <person name="Pelletier E."/>
            <person name="Niang G."/>
            <person name="Scheremetjew M."/>
            <person name="Finn R."/>
            <person name="Kale V."/>
            <person name="Holt S."/>
            <person name="Cochrane G."/>
            <person name="Meng A."/>
            <person name="Brown T."/>
            <person name="Cohen L."/>
        </authorList>
    </citation>
    <scope>NUCLEOTIDE SEQUENCE</scope>
    <source>
        <strain evidence="7">CCMP3105</strain>
    </source>
</reference>
<dbReference type="InterPro" id="IPR051834">
    <property type="entry name" value="RING_finger_E3_ligase"/>
</dbReference>
<organism evidence="7">
    <name type="scientific">Alexandrium monilatum</name>
    <dbReference type="NCBI Taxonomy" id="311494"/>
    <lineage>
        <taxon>Eukaryota</taxon>
        <taxon>Sar</taxon>
        <taxon>Alveolata</taxon>
        <taxon>Dinophyceae</taxon>
        <taxon>Gonyaulacales</taxon>
        <taxon>Pyrocystaceae</taxon>
        <taxon>Alexandrium</taxon>
    </lineage>
</organism>
<name>A0A6T1A1F9_9DINO</name>
<evidence type="ECO:0000256" key="1">
    <source>
        <dbReference type="ARBA" id="ARBA00022723"/>
    </source>
</evidence>
<gene>
    <name evidence="7" type="ORF">AMON00008_LOCUS23067</name>
    <name evidence="8" type="ORF">AMON00008_LOCUS23068</name>
</gene>
<evidence type="ECO:0000256" key="3">
    <source>
        <dbReference type="ARBA" id="ARBA00022833"/>
    </source>
</evidence>
<dbReference type="InterPro" id="IPR013083">
    <property type="entry name" value="Znf_RING/FYVE/PHD"/>
</dbReference>
<dbReference type="EMBL" id="HBNR01033624">
    <property type="protein sequence ID" value="CAE4588678.1"/>
    <property type="molecule type" value="Transcribed_RNA"/>
</dbReference>
<evidence type="ECO:0000313" key="7">
    <source>
        <dbReference type="EMBL" id="CAE4588678.1"/>
    </source>
</evidence>
<feature type="domain" description="RING-type" evidence="6">
    <location>
        <begin position="278"/>
        <end position="319"/>
    </location>
</feature>
<dbReference type="InterPro" id="IPR011016">
    <property type="entry name" value="Znf_RING-CH"/>
</dbReference>
<accession>A0A6T1A1F9</accession>
<dbReference type="GO" id="GO:0008270">
    <property type="term" value="F:zinc ion binding"/>
    <property type="evidence" value="ECO:0007669"/>
    <property type="project" value="UniProtKB-KW"/>
</dbReference>
<dbReference type="InterPro" id="IPR001841">
    <property type="entry name" value="Znf_RING"/>
</dbReference>
<keyword evidence="1" id="KW-0479">Metal-binding</keyword>
<keyword evidence="5" id="KW-0472">Membrane</keyword>
<evidence type="ECO:0000256" key="2">
    <source>
        <dbReference type="ARBA" id="ARBA00022771"/>
    </source>
</evidence>
<dbReference type="PANTHER" id="PTHR45931">
    <property type="entry name" value="SI:CH211-59O9.10"/>
    <property type="match status" value="1"/>
</dbReference>
<keyword evidence="5" id="KW-0812">Transmembrane</keyword>
<dbReference type="GO" id="GO:0061630">
    <property type="term" value="F:ubiquitin protein ligase activity"/>
    <property type="evidence" value="ECO:0007669"/>
    <property type="project" value="TreeGrafter"/>
</dbReference>
<dbReference type="SMART" id="SM00184">
    <property type="entry name" value="RING"/>
    <property type="match status" value="1"/>
</dbReference>
<dbReference type="Gene3D" id="3.30.40.10">
    <property type="entry name" value="Zinc/RING finger domain, C3HC4 (zinc finger)"/>
    <property type="match status" value="1"/>
</dbReference>
<dbReference type="SUPFAM" id="SSF57850">
    <property type="entry name" value="RING/U-box"/>
    <property type="match status" value="1"/>
</dbReference>
<dbReference type="PROSITE" id="PS50089">
    <property type="entry name" value="ZF_RING_2"/>
    <property type="match status" value="1"/>
</dbReference>